<proteinExistence type="predicted"/>
<reference evidence="3" key="1">
    <citation type="submission" date="2015-12" db="EMBL/GenBank/DDBJ databases">
        <title>Update maize B73 reference genome by single molecule sequencing technologies.</title>
        <authorList>
            <consortium name="Maize Genome Sequencing Project"/>
            <person name="Ware D."/>
        </authorList>
    </citation>
    <scope>NUCLEOTIDE SEQUENCE</scope>
    <source>
        <tissue evidence="3">Seedling</tissue>
    </source>
</reference>
<dbReference type="SUPFAM" id="SSF81665">
    <property type="entry name" value="Calcium ATPase, transmembrane domain M"/>
    <property type="match status" value="1"/>
</dbReference>
<gene>
    <name evidence="3" type="ORF">ZEAMMB73_Zm00001d052022</name>
</gene>
<organism evidence="3">
    <name type="scientific">Zea mays</name>
    <name type="common">Maize</name>
    <dbReference type="NCBI Taxonomy" id="4577"/>
    <lineage>
        <taxon>Eukaryota</taxon>
        <taxon>Viridiplantae</taxon>
        <taxon>Streptophyta</taxon>
        <taxon>Embryophyta</taxon>
        <taxon>Tracheophyta</taxon>
        <taxon>Spermatophyta</taxon>
        <taxon>Magnoliopsida</taxon>
        <taxon>Liliopsida</taxon>
        <taxon>Poales</taxon>
        <taxon>Poaceae</taxon>
        <taxon>PACMAD clade</taxon>
        <taxon>Panicoideae</taxon>
        <taxon>Andropogonodae</taxon>
        <taxon>Andropogoneae</taxon>
        <taxon>Tripsacinae</taxon>
        <taxon>Zea</taxon>
    </lineage>
</organism>
<feature type="compositionally biased region" description="Basic and acidic residues" evidence="1">
    <location>
        <begin position="411"/>
        <end position="422"/>
    </location>
</feature>
<name>A0A1D6QC31_MAIZE</name>
<accession>A0A1D6QC31</accession>
<feature type="region of interest" description="Disordered" evidence="1">
    <location>
        <begin position="396"/>
        <end position="422"/>
    </location>
</feature>
<feature type="compositionally biased region" description="Low complexity" evidence="1">
    <location>
        <begin position="546"/>
        <end position="576"/>
    </location>
</feature>
<feature type="compositionally biased region" description="Basic residues" evidence="1">
    <location>
        <begin position="577"/>
        <end position="590"/>
    </location>
</feature>
<feature type="region of interest" description="Disordered" evidence="1">
    <location>
        <begin position="134"/>
        <end position="295"/>
    </location>
</feature>
<sequence>MASISLEDVRNETVDLETVPVQEVFQHLKCSKEGLSSAEGDNRLKIFGPNKLEEKSESKLLKFLGFMWNPLSWVMEAAAIMAIVLANGGGKPPDWQDFVGIVVLLFINSTISFIEENNAGNAAAALMAVHRSPPAVRPAAARQRGDHPPRAPPGREREDDHRRPAGHRQGDGAAPGHGQQHVPVHHPAGRQQDRRDGRPEHRRADREGRRVRGGVPGAQVRDREAAAGPEAHLRHDRGRRERRAGAEEGGHRHRGGRRDGRGPERVGHRADGARAERDRERRAHQPRHLPAHEELHHLRRVHHHPHRAGLPARRAGLEVRLRALHGAHHCHPQRRHHHDHLQGPREAVADARLVEAQGDLRHGHRARDLHGARHGALLLPGARHRLLHQRLRRAVHQGERQGADGGAVPASEHHQPGAHLRDPVPELVLRGAARRAAGDRLPGGAAGGDVHRRVRQLGVLQDAGHRLGLGRRHLGVQRRHLLPAGRAQVRHPLRALRQGLEQHQQQDGLHQPHRLRQGRARGAVGHGTEDAARPQPGHRHLRPLRRQPGLPRAVGARRAGGQARRGGQAQGAAHAQGTRRVRRQAQGPRH</sequence>
<dbReference type="SMART" id="SM00831">
    <property type="entry name" value="Cation_ATPase_N"/>
    <property type="match status" value="1"/>
</dbReference>
<dbReference type="InterPro" id="IPR004014">
    <property type="entry name" value="ATPase_P-typ_cation-transptr_N"/>
</dbReference>
<feature type="compositionally biased region" description="Basic and acidic residues" evidence="1">
    <location>
        <begin position="143"/>
        <end position="163"/>
    </location>
</feature>
<feature type="domain" description="Cation-transporting P-type ATPase N-terminal" evidence="2">
    <location>
        <begin position="15"/>
        <end position="87"/>
    </location>
</feature>
<dbReference type="AlphaFoldDB" id="A0A1D6QC31"/>
<evidence type="ECO:0000259" key="2">
    <source>
        <dbReference type="SMART" id="SM00831"/>
    </source>
</evidence>
<evidence type="ECO:0000256" key="1">
    <source>
        <dbReference type="SAM" id="MobiDB-lite"/>
    </source>
</evidence>
<dbReference type="EMBL" id="CM000780">
    <property type="protein sequence ID" value="AQK55800.1"/>
    <property type="molecule type" value="Genomic_DNA"/>
</dbReference>
<evidence type="ECO:0000313" key="3">
    <source>
        <dbReference type="EMBL" id="AQK55800.1"/>
    </source>
</evidence>
<protein>
    <submittedName>
        <fullName evidence="3">ATPase 8 plasma membrane-type</fullName>
    </submittedName>
</protein>
<dbReference type="Pfam" id="PF00690">
    <property type="entry name" value="Cation_ATPase_N"/>
    <property type="match status" value="1"/>
</dbReference>
<dbReference type="Gene3D" id="1.20.1110.10">
    <property type="entry name" value="Calcium-transporting ATPase, transmembrane domain"/>
    <property type="match status" value="1"/>
</dbReference>
<dbReference type="InterPro" id="IPR023298">
    <property type="entry name" value="ATPase_P-typ_TM_dom_sf"/>
</dbReference>
<feature type="region of interest" description="Disordered" evidence="1">
    <location>
        <begin position="500"/>
        <end position="590"/>
    </location>
</feature>
<feature type="compositionally biased region" description="Basic and acidic residues" evidence="1">
    <location>
        <begin position="191"/>
        <end position="210"/>
    </location>
</feature>
<feature type="compositionally biased region" description="Basic and acidic residues" evidence="1">
    <location>
        <begin position="257"/>
        <end position="283"/>
    </location>
</feature>
<dbReference type="PANTHER" id="PTHR42861">
    <property type="entry name" value="CALCIUM-TRANSPORTING ATPASE"/>
    <property type="match status" value="1"/>
</dbReference>
<feature type="compositionally biased region" description="Basic residues" evidence="1">
    <location>
        <begin position="536"/>
        <end position="545"/>
    </location>
</feature>